<feature type="transmembrane region" description="Helical" evidence="7">
    <location>
        <begin position="358"/>
        <end position="381"/>
    </location>
</feature>
<feature type="transmembrane region" description="Helical" evidence="7">
    <location>
        <begin position="449"/>
        <end position="468"/>
    </location>
</feature>
<evidence type="ECO:0000256" key="1">
    <source>
        <dbReference type="ARBA" id="ARBA00004141"/>
    </source>
</evidence>
<feature type="transmembrane region" description="Helical" evidence="7">
    <location>
        <begin position="266"/>
        <end position="286"/>
    </location>
</feature>
<keyword evidence="3 7" id="KW-0812">Transmembrane</keyword>
<feature type="transmembrane region" description="Helical" evidence="7">
    <location>
        <begin position="153"/>
        <end position="171"/>
    </location>
</feature>
<feature type="transmembrane region" description="Helical" evidence="7">
    <location>
        <begin position="548"/>
        <end position="572"/>
    </location>
</feature>
<reference evidence="9" key="1">
    <citation type="submission" date="2022-01" db="UniProtKB">
        <authorList>
            <consortium name="EnsemblMetazoa"/>
        </authorList>
    </citation>
    <scope>IDENTIFICATION</scope>
</reference>
<dbReference type="RefSeq" id="XP_024082540.1">
    <property type="nucleotide sequence ID" value="XM_024226772.1"/>
</dbReference>
<feature type="region of interest" description="Disordered" evidence="6">
    <location>
        <begin position="18"/>
        <end position="69"/>
    </location>
</feature>
<proteinExistence type="inferred from homology"/>
<evidence type="ECO:0000256" key="7">
    <source>
        <dbReference type="SAM" id="Phobius"/>
    </source>
</evidence>
<feature type="domain" description="Cation/H+ exchanger transmembrane" evidence="8">
    <location>
        <begin position="190"/>
        <end position="574"/>
    </location>
</feature>
<evidence type="ECO:0000256" key="3">
    <source>
        <dbReference type="ARBA" id="ARBA00022692"/>
    </source>
</evidence>
<dbReference type="EnsemblMetazoa" id="XM_024226772.1">
    <property type="protein sequence ID" value="XP_024082540.1"/>
    <property type="gene ID" value="LOC106666941"/>
</dbReference>
<keyword evidence="5 7" id="KW-0472">Membrane</keyword>
<dbReference type="GO" id="GO:0016020">
    <property type="term" value="C:membrane"/>
    <property type="evidence" value="ECO:0007669"/>
    <property type="project" value="UniProtKB-SubCell"/>
</dbReference>
<dbReference type="OMA" id="DERNWAN"/>
<feature type="transmembrane region" description="Helical" evidence="7">
    <location>
        <begin position="480"/>
        <end position="503"/>
    </location>
</feature>
<dbReference type="GO" id="GO:0015297">
    <property type="term" value="F:antiporter activity"/>
    <property type="evidence" value="ECO:0007669"/>
    <property type="project" value="InterPro"/>
</dbReference>
<comment type="subcellular location">
    <subcellularLocation>
        <location evidence="1">Membrane</location>
        <topology evidence="1">Multi-pass membrane protein</topology>
    </subcellularLocation>
</comment>
<dbReference type="CTD" id="33961"/>
<evidence type="ECO:0000256" key="4">
    <source>
        <dbReference type="ARBA" id="ARBA00022989"/>
    </source>
</evidence>
<dbReference type="Gene3D" id="1.20.1530.20">
    <property type="match status" value="1"/>
</dbReference>
<keyword evidence="10" id="KW-1185">Reference proteome</keyword>
<dbReference type="Proteomes" id="UP000494040">
    <property type="component" value="Unassembled WGS sequence"/>
</dbReference>
<name>A0A8I6TM60_CIMLE</name>
<feature type="compositionally biased region" description="Low complexity" evidence="6">
    <location>
        <begin position="56"/>
        <end position="67"/>
    </location>
</feature>
<dbReference type="KEGG" id="clec:106666941"/>
<feature type="transmembrane region" description="Helical" evidence="7">
    <location>
        <begin position="292"/>
        <end position="313"/>
    </location>
</feature>
<evidence type="ECO:0000256" key="6">
    <source>
        <dbReference type="SAM" id="MobiDB-lite"/>
    </source>
</evidence>
<organism evidence="9 10">
    <name type="scientific">Cimex lectularius</name>
    <name type="common">Bed bug</name>
    <name type="synonym">Acanthia lectularia</name>
    <dbReference type="NCBI Taxonomy" id="79782"/>
    <lineage>
        <taxon>Eukaryota</taxon>
        <taxon>Metazoa</taxon>
        <taxon>Ecdysozoa</taxon>
        <taxon>Arthropoda</taxon>
        <taxon>Hexapoda</taxon>
        <taxon>Insecta</taxon>
        <taxon>Pterygota</taxon>
        <taxon>Neoptera</taxon>
        <taxon>Paraneoptera</taxon>
        <taxon>Hemiptera</taxon>
        <taxon>Heteroptera</taxon>
        <taxon>Panheteroptera</taxon>
        <taxon>Cimicomorpha</taxon>
        <taxon>Cimicidae</taxon>
        <taxon>Cimex</taxon>
    </lineage>
</organism>
<dbReference type="GeneID" id="106666941"/>
<feature type="transmembrane region" description="Helical" evidence="7">
    <location>
        <begin position="418"/>
        <end position="437"/>
    </location>
</feature>
<evidence type="ECO:0000256" key="2">
    <source>
        <dbReference type="ARBA" id="ARBA00007367"/>
    </source>
</evidence>
<evidence type="ECO:0000313" key="9">
    <source>
        <dbReference type="EnsemblMetazoa" id="XP_024082540.1"/>
    </source>
</evidence>
<dbReference type="InterPro" id="IPR038770">
    <property type="entry name" value="Na+/solute_symporter_sf"/>
</dbReference>
<evidence type="ECO:0000313" key="10">
    <source>
        <dbReference type="Proteomes" id="UP000494040"/>
    </source>
</evidence>
<dbReference type="OrthoDB" id="423807at2759"/>
<dbReference type="InterPro" id="IPR006153">
    <property type="entry name" value="Cation/H_exchanger_TM"/>
</dbReference>
<evidence type="ECO:0000256" key="5">
    <source>
        <dbReference type="ARBA" id="ARBA00023136"/>
    </source>
</evidence>
<dbReference type="AlphaFoldDB" id="A0A8I6TM60"/>
<dbReference type="InterPro" id="IPR051843">
    <property type="entry name" value="CPA1_transporter"/>
</dbReference>
<comment type="similarity">
    <text evidence="2">Belongs to the monovalent cation:proton antiporter 1 (CPA1) transporter (TC 2.A.36) family.</text>
</comment>
<sequence>MVQRKKYVMTGEHCAEDLHEKKGELNPGFEQDEPKRKVSIASSPTIDGNDERQRKISSSSNQSKPKSILVNNDNFSHLSSHEADGRTFSIYSGDENRRQSMAYDQGVPAEESWWFLLCTKCRQKETGPGWEPPHWQTFCPYPFCPTYRHMARVFSLFLLGILAWGVIYAIIGSDAAPGGQLFDIAVLCIAAHFGGWIFHMATMPPLVGMLAVGILYQNVGLINVHGKYNGVISELRKVALVVILTRAGLDLDAGAMKRLCVTVLKLGIVPWIVECLIVTALSHYFLDLPWMWGLLLGSIVAAVSPAVVVPCLIRLRNKGYGVAKGIPTLIIAVSGIDDALSVAAFGIIHSAMFSSNSLAYEILLGPLSILIGLGFGFAWGYLAKYVPEKEDPFVVPLRIMMLLGGGLIAILGSELLEFGGAGPLGCIAAAFISCYGWSKQGWDVEDNPVATAFEIFWMIFEPILFGLTGTQIKINEMDGYMVGIGASILVAGILLRIIITCLIAVGSKLNIKEKIFCALSWMSKASVQAALGPVALDIVRERGIDESVYAQKVLTICVMSIILTAPIGAILITMTGSKLLNKTSEPIIMEGWRRSARPSLRDITIFTEDFDDMDDSRSIERPSIVVSDQPMNVS</sequence>
<dbReference type="PANTHER" id="PTHR31102:SF1">
    <property type="entry name" value="CATION_H+ EXCHANGER DOMAIN-CONTAINING PROTEIN"/>
    <property type="match status" value="1"/>
</dbReference>
<evidence type="ECO:0000259" key="8">
    <source>
        <dbReference type="Pfam" id="PF00999"/>
    </source>
</evidence>
<accession>A0A8I6TM60</accession>
<feature type="transmembrane region" description="Helical" evidence="7">
    <location>
        <begin position="325"/>
        <end position="352"/>
    </location>
</feature>
<protein>
    <recommendedName>
        <fullName evidence="8">Cation/H+ exchanger transmembrane domain-containing protein</fullName>
    </recommendedName>
</protein>
<dbReference type="GO" id="GO:1902600">
    <property type="term" value="P:proton transmembrane transport"/>
    <property type="evidence" value="ECO:0007669"/>
    <property type="project" value="InterPro"/>
</dbReference>
<dbReference type="Pfam" id="PF00999">
    <property type="entry name" value="Na_H_Exchanger"/>
    <property type="match status" value="1"/>
</dbReference>
<keyword evidence="4 7" id="KW-1133">Transmembrane helix</keyword>
<dbReference type="PANTHER" id="PTHR31102">
    <property type="match status" value="1"/>
</dbReference>
<feature type="transmembrane region" description="Helical" evidence="7">
    <location>
        <begin position="393"/>
        <end position="412"/>
    </location>
</feature>